<dbReference type="GO" id="GO:0006629">
    <property type="term" value="P:lipid metabolic process"/>
    <property type="evidence" value="ECO:0007669"/>
    <property type="project" value="InterPro"/>
</dbReference>
<protein>
    <recommendedName>
        <fullName evidence="1">GP-PDE domain-containing protein</fullName>
    </recommendedName>
</protein>
<name>A0A0F8XFS9_9ZZZZ</name>
<comment type="caution">
    <text evidence="2">The sequence shown here is derived from an EMBL/GenBank/DDBJ whole genome shotgun (WGS) entry which is preliminary data.</text>
</comment>
<dbReference type="Pfam" id="PF03009">
    <property type="entry name" value="GDPD"/>
    <property type="match status" value="1"/>
</dbReference>
<dbReference type="EMBL" id="LAZR01059337">
    <property type="protein sequence ID" value="KKK68002.1"/>
    <property type="molecule type" value="Genomic_DNA"/>
</dbReference>
<gene>
    <name evidence="2" type="ORF">LCGC14_2948440</name>
</gene>
<dbReference type="PANTHER" id="PTHR46211">
    <property type="entry name" value="GLYCEROPHOSPHORYL DIESTER PHOSPHODIESTERASE"/>
    <property type="match status" value="1"/>
</dbReference>
<dbReference type="InterPro" id="IPR030395">
    <property type="entry name" value="GP_PDE_dom"/>
</dbReference>
<feature type="domain" description="GP-PDE" evidence="1">
    <location>
        <begin position="1"/>
        <end position="220"/>
    </location>
</feature>
<dbReference type="CDD" id="cd08556">
    <property type="entry name" value="GDPD"/>
    <property type="match status" value="1"/>
</dbReference>
<dbReference type="InterPro" id="IPR017946">
    <property type="entry name" value="PLC-like_Pdiesterase_TIM-brl"/>
</dbReference>
<sequence>TIEAAVTADIDFVEADLWYRAGEVWVRHERRLGFLPLLFDRRPQGINSVGPWALTVFPRHYMRLDLDPLTLRELLERTPATRRLLLDLKGGHSGDAARAYVDTLTRILAETEREESVIVCGQTDVLDDVREAAPQLDVRHSIEKQGQWDRFLRRLEADPGLGGVCLHRRLLSDEIARFLKEKGLQVFCWTVDDPAEARRLLGLGVDGIISNSLPLLEQLGSG</sequence>
<proteinExistence type="predicted"/>
<accession>A0A0F8XFS9</accession>
<dbReference type="SUPFAM" id="SSF51695">
    <property type="entry name" value="PLC-like phosphodiesterases"/>
    <property type="match status" value="1"/>
</dbReference>
<feature type="non-terminal residue" evidence="2">
    <location>
        <position position="1"/>
    </location>
</feature>
<evidence type="ECO:0000259" key="1">
    <source>
        <dbReference type="PROSITE" id="PS51704"/>
    </source>
</evidence>
<evidence type="ECO:0000313" key="2">
    <source>
        <dbReference type="EMBL" id="KKK68002.1"/>
    </source>
</evidence>
<dbReference type="PANTHER" id="PTHR46211:SF14">
    <property type="entry name" value="GLYCEROPHOSPHODIESTER PHOSPHODIESTERASE"/>
    <property type="match status" value="1"/>
</dbReference>
<dbReference type="Gene3D" id="3.20.20.190">
    <property type="entry name" value="Phosphatidylinositol (PI) phosphodiesterase"/>
    <property type="match status" value="1"/>
</dbReference>
<organism evidence="2">
    <name type="scientific">marine sediment metagenome</name>
    <dbReference type="NCBI Taxonomy" id="412755"/>
    <lineage>
        <taxon>unclassified sequences</taxon>
        <taxon>metagenomes</taxon>
        <taxon>ecological metagenomes</taxon>
    </lineage>
</organism>
<dbReference type="PROSITE" id="PS51704">
    <property type="entry name" value="GP_PDE"/>
    <property type="match status" value="1"/>
</dbReference>
<reference evidence="2" key="1">
    <citation type="journal article" date="2015" name="Nature">
        <title>Complex archaea that bridge the gap between prokaryotes and eukaryotes.</title>
        <authorList>
            <person name="Spang A."/>
            <person name="Saw J.H."/>
            <person name="Jorgensen S.L."/>
            <person name="Zaremba-Niedzwiedzka K."/>
            <person name="Martijn J."/>
            <person name="Lind A.E."/>
            <person name="van Eijk R."/>
            <person name="Schleper C."/>
            <person name="Guy L."/>
            <person name="Ettema T.J."/>
        </authorList>
    </citation>
    <scope>NUCLEOTIDE SEQUENCE</scope>
</reference>
<dbReference type="GO" id="GO:0008081">
    <property type="term" value="F:phosphoric diester hydrolase activity"/>
    <property type="evidence" value="ECO:0007669"/>
    <property type="project" value="InterPro"/>
</dbReference>
<dbReference type="AlphaFoldDB" id="A0A0F8XFS9"/>